<name>A0A1G2SEL7_9BACT</name>
<comment type="caution">
    <text evidence="1">The sequence shown here is derived from an EMBL/GenBank/DDBJ whole genome shotgun (WGS) entry which is preliminary data.</text>
</comment>
<protein>
    <recommendedName>
        <fullName evidence="3">PsbP C-terminal domain-containing protein</fullName>
    </recommendedName>
</protein>
<evidence type="ECO:0008006" key="3">
    <source>
        <dbReference type="Google" id="ProtNLM"/>
    </source>
</evidence>
<gene>
    <name evidence="1" type="ORF">A2937_00180</name>
</gene>
<organism evidence="1 2">
    <name type="scientific">Candidatus Yonathbacteria bacterium RIFCSPLOWO2_01_FULL_47_33b</name>
    <dbReference type="NCBI Taxonomy" id="1802727"/>
    <lineage>
        <taxon>Bacteria</taxon>
        <taxon>Candidatus Yonathiibacteriota</taxon>
    </lineage>
</organism>
<accession>A0A1G2SEL7</accession>
<dbReference type="AlphaFoldDB" id="A0A1G2SEL7"/>
<evidence type="ECO:0000313" key="2">
    <source>
        <dbReference type="Proteomes" id="UP000177987"/>
    </source>
</evidence>
<sequence length="189" mass="21476">MYILVAMALVVSVFFVFQKQRVPRLPNEVIKIAPEETLSQLTFPNNTLDTSDWETYRSEEFGFEVKYPEGWKVSGGVTSGEDDRGFVAIYDQRPFHGDDNGIYIFIKETPVNDYISKIKESSNYKKIITNNANGYVVRAAGGFIATTTVLGNFAGDNSYMFHVLDYRMSTVPGDYYEVLEQILLSFKLI</sequence>
<dbReference type="EMBL" id="MHUW01000016">
    <property type="protein sequence ID" value="OHA83513.1"/>
    <property type="molecule type" value="Genomic_DNA"/>
</dbReference>
<evidence type="ECO:0000313" key="1">
    <source>
        <dbReference type="EMBL" id="OHA83513.1"/>
    </source>
</evidence>
<reference evidence="1 2" key="1">
    <citation type="journal article" date="2016" name="Nat. Commun.">
        <title>Thousands of microbial genomes shed light on interconnected biogeochemical processes in an aquifer system.</title>
        <authorList>
            <person name="Anantharaman K."/>
            <person name="Brown C.T."/>
            <person name="Hug L.A."/>
            <person name="Sharon I."/>
            <person name="Castelle C.J."/>
            <person name="Probst A.J."/>
            <person name="Thomas B.C."/>
            <person name="Singh A."/>
            <person name="Wilkins M.J."/>
            <person name="Karaoz U."/>
            <person name="Brodie E.L."/>
            <person name="Williams K.H."/>
            <person name="Hubbard S.S."/>
            <person name="Banfield J.F."/>
        </authorList>
    </citation>
    <scope>NUCLEOTIDE SEQUENCE [LARGE SCALE GENOMIC DNA]</scope>
</reference>
<dbReference type="STRING" id="1802727.A2937_00180"/>
<proteinExistence type="predicted"/>
<dbReference type="Proteomes" id="UP000177987">
    <property type="component" value="Unassembled WGS sequence"/>
</dbReference>